<protein>
    <submittedName>
        <fullName evidence="1">Uncharacterized protein</fullName>
    </submittedName>
</protein>
<sequence length="103" mass="11667">MDYRIRVDDGEQMAVWRVAAGDVGEAEHLGPGEYLFTRISYPLEFHGRGDWIVLKGEYRSGVIIGRGIASINPEQARKEGFTIEEVATATERRRKEKVEATTR</sequence>
<proteinExistence type="predicted"/>
<accession>A0A1F8GQ54</accession>
<dbReference type="AlphaFoldDB" id="A0A1F8GQ54"/>
<dbReference type="EMBL" id="MGKP01000029">
    <property type="protein sequence ID" value="OGN27503.1"/>
    <property type="molecule type" value="Genomic_DNA"/>
</dbReference>
<name>A0A1F8GQ54_9BACT</name>
<comment type="caution">
    <text evidence="1">The sequence shown here is derived from an EMBL/GenBank/DDBJ whole genome shotgun (WGS) entry which is preliminary data.</text>
</comment>
<evidence type="ECO:0000313" key="1">
    <source>
        <dbReference type="EMBL" id="OGN27503.1"/>
    </source>
</evidence>
<reference evidence="1 2" key="1">
    <citation type="journal article" date="2016" name="Nat. Commun.">
        <title>Thousands of microbial genomes shed light on interconnected biogeochemical processes in an aquifer system.</title>
        <authorList>
            <person name="Anantharaman K."/>
            <person name="Brown C.T."/>
            <person name="Hug L.A."/>
            <person name="Sharon I."/>
            <person name="Castelle C.J."/>
            <person name="Probst A.J."/>
            <person name="Thomas B.C."/>
            <person name="Singh A."/>
            <person name="Wilkins M.J."/>
            <person name="Karaoz U."/>
            <person name="Brodie E.L."/>
            <person name="Williams K.H."/>
            <person name="Hubbard S.S."/>
            <person name="Banfield J.F."/>
        </authorList>
    </citation>
    <scope>NUCLEOTIDE SEQUENCE [LARGE SCALE GENOMIC DNA]</scope>
</reference>
<gene>
    <name evidence="1" type="ORF">A3A33_04745</name>
</gene>
<evidence type="ECO:0000313" key="2">
    <source>
        <dbReference type="Proteomes" id="UP000179047"/>
    </source>
</evidence>
<organism evidence="1 2">
    <name type="scientific">Candidatus Yanofskybacteria bacterium RIFCSPLOWO2_01_FULL_49_25</name>
    <dbReference type="NCBI Taxonomy" id="1802701"/>
    <lineage>
        <taxon>Bacteria</taxon>
        <taxon>Candidatus Yanofskyibacteriota</taxon>
    </lineage>
</organism>
<dbReference type="Proteomes" id="UP000179047">
    <property type="component" value="Unassembled WGS sequence"/>
</dbReference>